<sequence length="193" mass="21726">MILLQMQPAVMGFLGPRSVVACFKQHVQDRDLLLHKTVQMPMAMTMASLQLRMHLTTILVISRCRQKWVGYSHGILRPLSHGESGSSLPHLSLPSDPAPHHRLGSVSLLAAVSKRLSWGRDLSVLASAGRRETDASQIIQLYWQIRFHGLVSRMQHFQQTKTFQTIPDLTPSNWTPTGLGIAFLRIQQPLKIH</sequence>
<protein>
    <submittedName>
        <fullName evidence="1">Uncharacterized protein</fullName>
    </submittedName>
</protein>
<gene>
    <name evidence="1" type="ORF">CTA1_6532</name>
</gene>
<accession>A0A4U6XRQ2</accession>
<comment type="caution">
    <text evidence="1">The sequence shown here is derived from an EMBL/GenBank/DDBJ whole genome shotgun (WGS) entry which is preliminary data.</text>
</comment>
<organism evidence="1 2">
    <name type="scientific">Colletotrichum tanaceti</name>
    <dbReference type="NCBI Taxonomy" id="1306861"/>
    <lineage>
        <taxon>Eukaryota</taxon>
        <taxon>Fungi</taxon>
        <taxon>Dikarya</taxon>
        <taxon>Ascomycota</taxon>
        <taxon>Pezizomycotina</taxon>
        <taxon>Sordariomycetes</taxon>
        <taxon>Hypocreomycetidae</taxon>
        <taxon>Glomerellales</taxon>
        <taxon>Glomerellaceae</taxon>
        <taxon>Colletotrichum</taxon>
        <taxon>Colletotrichum destructivum species complex</taxon>
    </lineage>
</organism>
<dbReference type="EMBL" id="PJEX01000023">
    <property type="protein sequence ID" value="TKW58573.1"/>
    <property type="molecule type" value="Genomic_DNA"/>
</dbReference>
<proteinExistence type="predicted"/>
<dbReference type="AlphaFoldDB" id="A0A4U6XRQ2"/>
<evidence type="ECO:0000313" key="2">
    <source>
        <dbReference type="Proteomes" id="UP000310108"/>
    </source>
</evidence>
<dbReference type="Proteomes" id="UP000310108">
    <property type="component" value="Unassembled WGS sequence"/>
</dbReference>
<name>A0A4U6XRQ2_9PEZI</name>
<reference evidence="1 2" key="1">
    <citation type="journal article" date="2019" name="PLoS ONE">
        <title>Comparative genome analysis indicates high evolutionary potential of pathogenicity genes in Colletotrichum tanaceti.</title>
        <authorList>
            <person name="Lelwala R.V."/>
            <person name="Korhonen P.K."/>
            <person name="Young N.D."/>
            <person name="Scott J.B."/>
            <person name="Ades P.A."/>
            <person name="Gasser R.B."/>
            <person name="Taylor P.W.J."/>
        </authorList>
    </citation>
    <scope>NUCLEOTIDE SEQUENCE [LARGE SCALE GENOMIC DNA]</scope>
    <source>
        <strain evidence="1">BRIP57314</strain>
    </source>
</reference>
<keyword evidence="2" id="KW-1185">Reference proteome</keyword>
<evidence type="ECO:0000313" key="1">
    <source>
        <dbReference type="EMBL" id="TKW58573.1"/>
    </source>
</evidence>